<protein>
    <submittedName>
        <fullName evidence="1">Nitrogen regulatory protein P-II</fullName>
    </submittedName>
    <submittedName>
        <fullName evidence="2">Transcriptional regulator</fullName>
    </submittedName>
</protein>
<dbReference type="RefSeq" id="WP_192876513.1">
    <property type="nucleotide sequence ID" value="NZ_CP025197.1"/>
</dbReference>
<name>A0A2K9EP67_9FIRM</name>
<dbReference type="InterPro" id="IPR015867">
    <property type="entry name" value="N-reg_PII/ATP_PRibTrfase_C"/>
</dbReference>
<keyword evidence="3" id="KW-1185">Reference proteome</keyword>
<accession>A0A2K9EP67</accession>
<evidence type="ECO:0000313" key="4">
    <source>
        <dbReference type="Proteomes" id="UP000239720"/>
    </source>
</evidence>
<organism evidence="1 3">
    <name type="scientific">Acetivibrio saccincola</name>
    <dbReference type="NCBI Taxonomy" id="1677857"/>
    <lineage>
        <taxon>Bacteria</taxon>
        <taxon>Bacillati</taxon>
        <taxon>Bacillota</taxon>
        <taxon>Clostridia</taxon>
        <taxon>Eubacteriales</taxon>
        <taxon>Oscillospiraceae</taxon>
        <taxon>Acetivibrio</taxon>
    </lineage>
</organism>
<dbReference type="Pfam" id="PF00543">
    <property type="entry name" value="P-II"/>
    <property type="match status" value="1"/>
</dbReference>
<dbReference type="EMBL" id="CP025197">
    <property type="protein sequence ID" value="AUG58421.1"/>
    <property type="molecule type" value="Genomic_DNA"/>
</dbReference>
<evidence type="ECO:0000313" key="3">
    <source>
        <dbReference type="Proteomes" id="UP000233534"/>
    </source>
</evidence>
<dbReference type="PROSITE" id="PS51343">
    <property type="entry name" value="PII_GLNB_DOM"/>
    <property type="match status" value="1"/>
</dbReference>
<dbReference type="GO" id="GO:0030234">
    <property type="term" value="F:enzyme regulator activity"/>
    <property type="evidence" value="ECO:0007669"/>
    <property type="project" value="InterPro"/>
</dbReference>
<dbReference type="InterPro" id="IPR002187">
    <property type="entry name" value="N-reg_PII"/>
</dbReference>
<dbReference type="Proteomes" id="UP000233534">
    <property type="component" value="Chromosome"/>
</dbReference>
<sequence length="221" mass="24412">MPDFHGMPVFELVYVIVNYGVGSKVLRKAKQHGITDCTVFQGRGTVSSKIAKFLSLYDERKEIILFGTDGKTAEHALVELNKEFQFEKPNHGIVFSTSACSIIGSEAKCEKNEEGRGENKSMYQVIMAIVNRGMAEEVIEAAEAAGSKGGTIINARGAGVKETKKVFNIEIEPEKEMVMILSKKDITENIVSSIREKLEIDKPGNGIIFVQDVNKVYGIYE</sequence>
<evidence type="ECO:0000313" key="1">
    <source>
        <dbReference type="EMBL" id="AUG58421.1"/>
    </source>
</evidence>
<dbReference type="GO" id="GO:0006808">
    <property type="term" value="P:regulation of nitrogen utilization"/>
    <property type="evidence" value="ECO:0007669"/>
    <property type="project" value="InterPro"/>
</dbReference>
<proteinExistence type="predicted"/>
<dbReference type="SUPFAM" id="SSF54913">
    <property type="entry name" value="GlnB-like"/>
    <property type="match status" value="2"/>
</dbReference>
<dbReference type="AlphaFoldDB" id="A0A2K9EP67"/>
<reference evidence="2 4" key="2">
    <citation type="journal article" date="2018" name="Syst. Appl. Microbiol.">
        <title>Characterization and high-quality draft genome sequence of Herbivorax saccincola A7, an anaerobic, alkaliphilic, thermophilic, cellulolytic, and xylanolytic bacterium.</title>
        <authorList>
            <person name="Aikawa S."/>
            <person name="Baramee S."/>
            <person name="Sermsathanaswadi J."/>
            <person name="Thianheng P."/>
            <person name="Tachaapaikoon C."/>
            <person name="Shikata A."/>
            <person name="Waeonukul R."/>
            <person name="Pason P."/>
            <person name="Ratanakhanokchai K."/>
            <person name="Kosugi A."/>
        </authorList>
    </citation>
    <scope>NUCLEOTIDE SEQUENCE [LARGE SCALE GENOMIC DNA]</scope>
    <source>
        <strain evidence="2 4">A7</strain>
    </source>
</reference>
<dbReference type="EMBL" id="NEMB01000003">
    <property type="protein sequence ID" value="PQQ66374.1"/>
    <property type="molecule type" value="Genomic_DNA"/>
</dbReference>
<gene>
    <name evidence="2" type="ORF">B9R14_06165</name>
    <name evidence="1" type="ORF">HVS_12740</name>
</gene>
<dbReference type="SMART" id="SM00938">
    <property type="entry name" value="P-II"/>
    <property type="match status" value="1"/>
</dbReference>
<evidence type="ECO:0000313" key="2">
    <source>
        <dbReference type="EMBL" id="PQQ66374.1"/>
    </source>
</evidence>
<dbReference type="InterPro" id="IPR011322">
    <property type="entry name" value="N-reg_PII-like_a/b"/>
</dbReference>
<dbReference type="Proteomes" id="UP000239720">
    <property type="component" value="Unassembled WGS sequence"/>
</dbReference>
<dbReference type="Gene3D" id="3.30.70.120">
    <property type="match status" value="2"/>
</dbReference>
<dbReference type="KEGG" id="hsc:HVS_12740"/>
<reference evidence="1 3" key="1">
    <citation type="submission" date="2017-12" db="EMBL/GenBank/DDBJ databases">
        <title>Complete genome sequence of Herbivorax saccincola GGR1, a novel Cellulosome-producing hydrolytic bacterium in a thermophilic biogas plant, established by Illumina and Nanopore MinION sequencing.</title>
        <authorList>
            <person name="Pechtl A."/>
            <person name="Ruckert C."/>
            <person name="Koeck D.E."/>
            <person name="Maus I."/>
            <person name="Winkler A."/>
            <person name="Kalinowski J."/>
            <person name="Puhler A."/>
            <person name="Schwarz W.W."/>
            <person name="Zverlov V.V."/>
            <person name="Schluter A."/>
            <person name="Liebl W."/>
        </authorList>
    </citation>
    <scope>NUCLEOTIDE SEQUENCE [LARGE SCALE GENOMIC DNA]</scope>
    <source>
        <strain evidence="1">GGR1</strain>
        <strain evidence="3">SR1</strain>
    </source>
</reference>